<dbReference type="AlphaFoldDB" id="A0A6A6I2A6"/>
<comment type="similarity">
    <text evidence="1">Belongs to the protein kinase superfamily. STE Ser/Thr protein kinase family. STE20 subfamily.</text>
</comment>
<keyword evidence="6" id="KW-1185">Reference proteome</keyword>
<dbReference type="SUPFAM" id="SSF56112">
    <property type="entry name" value="Protein kinase-like (PK-like)"/>
    <property type="match status" value="1"/>
</dbReference>
<dbReference type="InterPro" id="IPR011009">
    <property type="entry name" value="Kinase-like_dom_sf"/>
</dbReference>
<dbReference type="InterPro" id="IPR008271">
    <property type="entry name" value="Ser/Thr_kinase_AS"/>
</dbReference>
<dbReference type="EMBL" id="ML987203">
    <property type="protein sequence ID" value="KAF2244102.1"/>
    <property type="molecule type" value="Genomic_DNA"/>
</dbReference>
<keyword evidence="5" id="KW-0808">Transferase</keyword>
<dbReference type="PANTHER" id="PTHR45832">
    <property type="entry name" value="SERINE/THREONINE-PROTEIN KINASE SAMKA-RELATED-RELATED"/>
    <property type="match status" value="1"/>
</dbReference>
<dbReference type="GO" id="GO:0004672">
    <property type="term" value="F:protein kinase activity"/>
    <property type="evidence" value="ECO:0007669"/>
    <property type="project" value="InterPro"/>
</dbReference>
<accession>A0A6A6I2A6</accession>
<evidence type="ECO:0000256" key="3">
    <source>
        <dbReference type="ARBA" id="ARBA00022840"/>
    </source>
</evidence>
<keyword evidence="3" id="KW-0067">ATP-binding</keyword>
<dbReference type="PROSITE" id="PS50011">
    <property type="entry name" value="PROTEIN_KINASE_DOM"/>
    <property type="match status" value="1"/>
</dbReference>
<evidence type="ECO:0000259" key="4">
    <source>
        <dbReference type="PROSITE" id="PS50011"/>
    </source>
</evidence>
<keyword evidence="5" id="KW-0418">Kinase</keyword>
<organism evidence="5 6">
    <name type="scientific">Trematosphaeria pertusa</name>
    <dbReference type="NCBI Taxonomy" id="390896"/>
    <lineage>
        <taxon>Eukaryota</taxon>
        <taxon>Fungi</taxon>
        <taxon>Dikarya</taxon>
        <taxon>Ascomycota</taxon>
        <taxon>Pezizomycotina</taxon>
        <taxon>Dothideomycetes</taxon>
        <taxon>Pleosporomycetidae</taxon>
        <taxon>Pleosporales</taxon>
        <taxon>Massarineae</taxon>
        <taxon>Trematosphaeriaceae</taxon>
        <taxon>Trematosphaeria</taxon>
    </lineage>
</organism>
<dbReference type="PROSITE" id="PS00108">
    <property type="entry name" value="PROTEIN_KINASE_ST"/>
    <property type="match status" value="1"/>
</dbReference>
<keyword evidence="2" id="KW-0547">Nucleotide-binding</keyword>
<protein>
    <submittedName>
        <fullName evidence="5">STE/STE20 protein kinase</fullName>
    </submittedName>
</protein>
<evidence type="ECO:0000256" key="2">
    <source>
        <dbReference type="ARBA" id="ARBA00022741"/>
    </source>
</evidence>
<dbReference type="Gene3D" id="1.10.510.10">
    <property type="entry name" value="Transferase(Phosphotransferase) domain 1"/>
    <property type="match status" value="1"/>
</dbReference>
<dbReference type="GeneID" id="54583205"/>
<evidence type="ECO:0000313" key="6">
    <source>
        <dbReference type="Proteomes" id="UP000800094"/>
    </source>
</evidence>
<dbReference type="Pfam" id="PF00069">
    <property type="entry name" value="Pkinase"/>
    <property type="match status" value="1"/>
</dbReference>
<dbReference type="InterPro" id="IPR051931">
    <property type="entry name" value="PAK3-like"/>
</dbReference>
<proteinExistence type="inferred from homology"/>
<gene>
    <name evidence="5" type="ORF">BU26DRAFT_522814</name>
</gene>
<dbReference type="Proteomes" id="UP000800094">
    <property type="component" value="Unassembled WGS sequence"/>
</dbReference>
<evidence type="ECO:0000313" key="5">
    <source>
        <dbReference type="EMBL" id="KAF2244102.1"/>
    </source>
</evidence>
<dbReference type="SMART" id="SM00220">
    <property type="entry name" value="S_TKc"/>
    <property type="match status" value="1"/>
</dbReference>
<name>A0A6A6I2A6_9PLEO</name>
<dbReference type="InterPro" id="IPR000719">
    <property type="entry name" value="Prot_kinase_dom"/>
</dbReference>
<evidence type="ECO:0000256" key="1">
    <source>
        <dbReference type="ARBA" id="ARBA00008874"/>
    </source>
</evidence>
<dbReference type="RefSeq" id="XP_033679106.1">
    <property type="nucleotide sequence ID" value="XM_033829875.1"/>
</dbReference>
<reference evidence="5" key="1">
    <citation type="journal article" date="2020" name="Stud. Mycol.">
        <title>101 Dothideomycetes genomes: a test case for predicting lifestyles and emergence of pathogens.</title>
        <authorList>
            <person name="Haridas S."/>
            <person name="Albert R."/>
            <person name="Binder M."/>
            <person name="Bloem J."/>
            <person name="Labutti K."/>
            <person name="Salamov A."/>
            <person name="Andreopoulos B."/>
            <person name="Baker S."/>
            <person name="Barry K."/>
            <person name="Bills G."/>
            <person name="Bluhm B."/>
            <person name="Cannon C."/>
            <person name="Castanera R."/>
            <person name="Culley D."/>
            <person name="Daum C."/>
            <person name="Ezra D."/>
            <person name="Gonzalez J."/>
            <person name="Henrissat B."/>
            <person name="Kuo A."/>
            <person name="Liang C."/>
            <person name="Lipzen A."/>
            <person name="Lutzoni F."/>
            <person name="Magnuson J."/>
            <person name="Mondo S."/>
            <person name="Nolan M."/>
            <person name="Ohm R."/>
            <person name="Pangilinan J."/>
            <person name="Park H.-J."/>
            <person name="Ramirez L."/>
            <person name="Alfaro M."/>
            <person name="Sun H."/>
            <person name="Tritt A."/>
            <person name="Yoshinaga Y."/>
            <person name="Zwiers L.-H."/>
            <person name="Turgeon B."/>
            <person name="Goodwin S."/>
            <person name="Spatafora J."/>
            <person name="Crous P."/>
            <person name="Grigoriev I."/>
        </authorList>
    </citation>
    <scope>NUCLEOTIDE SEQUENCE</scope>
    <source>
        <strain evidence="5">CBS 122368</strain>
    </source>
</reference>
<dbReference type="OrthoDB" id="5979581at2759"/>
<feature type="domain" description="Protein kinase" evidence="4">
    <location>
        <begin position="6"/>
        <end position="311"/>
    </location>
</feature>
<sequence length="369" mass="42416">MLMSSLFRIGQVLKGRIGKYTITKEVQEAVWFAKNQVQETVVIKSVQDHPRIENERDVLKRFQHRTHCLRPLVDEIQEPSAPVTIALRYLESDLLDASIKKTLNRKELKHVSRCILEALKVLHEDGYVHTDLKPDNVFVNFREGDIRFSDVQLGDLGGCYPVDSDWATSGTLVGAPMWSSPEVILEMPWNTATNIWSFGAVLISLIYGGDFNLFRPKGVDRDHEEYLLEVLKEQFRYFAPFPAKFEEVTSPETINSILYLMQEIPQEKTTPFSRTTEREVIKKDKDFIRKIMMLDWRDRPTAKELLEDEWWKDDEDTAVIWSRLSASLLWPDSLNTNISLQGRSINKKALLPGADLLCGPGEFTTPASE</sequence>
<dbReference type="PANTHER" id="PTHR45832:SF22">
    <property type="entry name" value="SERINE_THREONINE-PROTEIN KINASE SAMKA-RELATED"/>
    <property type="match status" value="1"/>
</dbReference>
<dbReference type="GO" id="GO:0005524">
    <property type="term" value="F:ATP binding"/>
    <property type="evidence" value="ECO:0007669"/>
    <property type="project" value="UniProtKB-KW"/>
</dbReference>